<keyword evidence="2" id="KW-0808">Transferase</keyword>
<evidence type="ECO:0000256" key="2">
    <source>
        <dbReference type="RuleBase" id="RU369093"/>
    </source>
</evidence>
<dbReference type="GO" id="GO:0016567">
    <property type="term" value="P:protein ubiquitination"/>
    <property type="evidence" value="ECO:0007669"/>
    <property type="project" value="UniProtKB-UniRule"/>
</dbReference>
<dbReference type="Pfam" id="PF25598">
    <property type="entry name" value="ARM_PUB"/>
    <property type="match status" value="1"/>
</dbReference>
<evidence type="ECO:0000256" key="3">
    <source>
        <dbReference type="SAM" id="MobiDB-lite"/>
    </source>
</evidence>
<dbReference type="HOGENOM" id="CLU_1362328_0_0_1"/>
<comment type="function">
    <text evidence="2">Functions as an E3 ubiquitin ligase.</text>
</comment>
<dbReference type="EC" id="2.3.2.27" evidence="2"/>
<sequence length="201" mass="21198">MVSTNLGAEEVRVVLSSVQAKSFTHWLGEEPGCHAMPPTRLTSVSATALVDGVVGVVVADRPSAKAVKVALHVLYRLCPWSQNRVKAVDAGAVSALARLRGRRRGDDHICGYAEGCMVLVAHPTGLAAVACTATRLSAAGTESAMRTLHAMARHSAMPAVLQEVQRRGGIVAKSNEKWSTGHQSITRTQSEPRGSTMASHG</sequence>
<dbReference type="Gramene" id="OMERI04G18140.2">
    <property type="protein sequence ID" value="OMERI04G18140.2"/>
    <property type="gene ID" value="OMERI04G18140"/>
</dbReference>
<feature type="domain" description="U-box" evidence="4">
    <location>
        <begin position="40"/>
        <end position="169"/>
    </location>
</feature>
<reference evidence="5" key="1">
    <citation type="submission" date="2015-04" db="UniProtKB">
        <authorList>
            <consortium name="EnsemblPlants"/>
        </authorList>
    </citation>
    <scope>IDENTIFICATION</scope>
</reference>
<dbReference type="PANTHER" id="PTHR22849">
    <property type="entry name" value="WDSAM1 PROTEIN"/>
    <property type="match status" value="1"/>
</dbReference>
<accession>A0A0E0DH45</accession>
<evidence type="ECO:0000259" key="4">
    <source>
        <dbReference type="Pfam" id="PF25598"/>
    </source>
</evidence>
<dbReference type="InterPro" id="IPR058678">
    <property type="entry name" value="ARM_PUB"/>
</dbReference>
<comment type="catalytic activity">
    <reaction evidence="2">
        <text>S-ubiquitinyl-[E2 ubiquitin-conjugating enzyme]-L-cysteine + [acceptor protein]-L-lysine = [E2 ubiquitin-conjugating enzyme]-L-cysteine + N(6)-ubiquitinyl-[acceptor protein]-L-lysine.</text>
        <dbReference type="EC" id="2.3.2.27"/>
    </reaction>
</comment>
<comment type="pathway">
    <text evidence="2">Protein modification; protein ubiquitination.</text>
</comment>
<feature type="compositionally biased region" description="Polar residues" evidence="3">
    <location>
        <begin position="177"/>
        <end position="201"/>
    </location>
</feature>
<dbReference type="EnsemblPlants" id="OMERI04G18140.2">
    <property type="protein sequence ID" value="OMERI04G18140.2"/>
    <property type="gene ID" value="OMERI04G18140"/>
</dbReference>
<dbReference type="InterPro" id="IPR045185">
    <property type="entry name" value="PUB22/23/24-like"/>
</dbReference>
<dbReference type="GO" id="GO:0061630">
    <property type="term" value="F:ubiquitin protein ligase activity"/>
    <property type="evidence" value="ECO:0007669"/>
    <property type="project" value="UniProtKB-UniRule"/>
</dbReference>
<evidence type="ECO:0000256" key="1">
    <source>
        <dbReference type="ARBA" id="ARBA00022786"/>
    </source>
</evidence>
<evidence type="ECO:0000313" key="6">
    <source>
        <dbReference type="Proteomes" id="UP000008021"/>
    </source>
</evidence>
<feature type="region of interest" description="Disordered" evidence="3">
    <location>
        <begin position="173"/>
        <end position="201"/>
    </location>
</feature>
<name>A0A0E0DH45_9ORYZ</name>
<dbReference type="PANTHER" id="PTHR22849:SF49">
    <property type="entry name" value="U-BOX DOMAIN-CONTAINING PROTEIN"/>
    <property type="match status" value="1"/>
</dbReference>
<keyword evidence="1 2" id="KW-0833">Ubl conjugation pathway</keyword>
<reference evidence="5" key="2">
    <citation type="submission" date="2018-05" db="EMBL/GenBank/DDBJ databases">
        <title>OmerRS3 (Oryza meridionalis Reference Sequence Version 3).</title>
        <authorList>
            <person name="Zhang J."/>
            <person name="Kudrna D."/>
            <person name="Lee S."/>
            <person name="Talag J."/>
            <person name="Welchert J."/>
            <person name="Wing R.A."/>
        </authorList>
    </citation>
    <scope>NUCLEOTIDE SEQUENCE [LARGE SCALE GENOMIC DNA]</scope>
    <source>
        <strain evidence="5">cv. OR44</strain>
    </source>
</reference>
<dbReference type="Proteomes" id="UP000008021">
    <property type="component" value="Chromosome 4"/>
</dbReference>
<protein>
    <recommendedName>
        <fullName evidence="2 4">U-box domain-containing protein</fullName>
        <ecNumber evidence="2">2.3.2.27</ecNumber>
    </recommendedName>
    <alternativeName>
        <fullName evidence="2">RING-type E3 ubiquitin transferase PUB</fullName>
    </alternativeName>
</protein>
<keyword evidence="6" id="KW-1185">Reference proteome</keyword>
<proteinExistence type="predicted"/>
<organism evidence="5">
    <name type="scientific">Oryza meridionalis</name>
    <dbReference type="NCBI Taxonomy" id="40149"/>
    <lineage>
        <taxon>Eukaryota</taxon>
        <taxon>Viridiplantae</taxon>
        <taxon>Streptophyta</taxon>
        <taxon>Embryophyta</taxon>
        <taxon>Tracheophyta</taxon>
        <taxon>Spermatophyta</taxon>
        <taxon>Magnoliopsida</taxon>
        <taxon>Liliopsida</taxon>
        <taxon>Poales</taxon>
        <taxon>Poaceae</taxon>
        <taxon>BOP clade</taxon>
        <taxon>Oryzoideae</taxon>
        <taxon>Oryzeae</taxon>
        <taxon>Oryzinae</taxon>
        <taxon>Oryza</taxon>
    </lineage>
</organism>
<dbReference type="AlphaFoldDB" id="A0A0E0DH45"/>
<evidence type="ECO:0000313" key="5">
    <source>
        <dbReference type="EnsemblPlants" id="OMERI04G18140.2"/>
    </source>
</evidence>